<feature type="transmembrane region" description="Helical" evidence="1">
    <location>
        <begin position="140"/>
        <end position="161"/>
    </location>
</feature>
<feature type="transmembrane region" description="Helical" evidence="1">
    <location>
        <begin position="168"/>
        <end position="189"/>
    </location>
</feature>
<proteinExistence type="predicted"/>
<comment type="caution">
    <text evidence="2">The sequence shown here is derived from an EMBL/GenBank/DDBJ whole genome shotgun (WGS) entry which is preliminary data.</text>
</comment>
<reference evidence="2" key="1">
    <citation type="journal article" date="2014" name="Int. J. Syst. Evol. Microbiol.">
        <title>Complete genome sequence of Corynebacterium casei LMG S-19264T (=DSM 44701T), isolated from a smear-ripened cheese.</title>
        <authorList>
            <consortium name="US DOE Joint Genome Institute (JGI-PGF)"/>
            <person name="Walter F."/>
            <person name="Albersmeier A."/>
            <person name="Kalinowski J."/>
            <person name="Ruckert C."/>
        </authorList>
    </citation>
    <scope>NUCLEOTIDE SEQUENCE</scope>
    <source>
        <strain evidence="2">CGMCC 1.15958</strain>
    </source>
</reference>
<dbReference type="RefSeq" id="WP_188765437.1">
    <property type="nucleotide sequence ID" value="NZ_BMKK01000003.1"/>
</dbReference>
<keyword evidence="1" id="KW-0812">Transmembrane</keyword>
<accession>A0A917DNI1</accession>
<dbReference type="EMBL" id="BMKK01000003">
    <property type="protein sequence ID" value="GGD51715.1"/>
    <property type="molecule type" value="Genomic_DNA"/>
</dbReference>
<feature type="transmembrane region" description="Helical" evidence="1">
    <location>
        <begin position="55"/>
        <end position="77"/>
    </location>
</feature>
<keyword evidence="3" id="KW-1185">Reference proteome</keyword>
<keyword evidence="1" id="KW-1133">Transmembrane helix</keyword>
<evidence type="ECO:0000256" key="1">
    <source>
        <dbReference type="SAM" id="Phobius"/>
    </source>
</evidence>
<evidence type="ECO:0000313" key="3">
    <source>
        <dbReference type="Proteomes" id="UP000609064"/>
    </source>
</evidence>
<organism evidence="2 3">
    <name type="scientific">Emticicia aquatilis</name>
    <dbReference type="NCBI Taxonomy" id="1537369"/>
    <lineage>
        <taxon>Bacteria</taxon>
        <taxon>Pseudomonadati</taxon>
        <taxon>Bacteroidota</taxon>
        <taxon>Cytophagia</taxon>
        <taxon>Cytophagales</taxon>
        <taxon>Leadbetterellaceae</taxon>
        <taxon>Emticicia</taxon>
    </lineage>
</organism>
<keyword evidence="1" id="KW-0472">Membrane</keyword>
<reference evidence="2" key="2">
    <citation type="submission" date="2020-09" db="EMBL/GenBank/DDBJ databases">
        <authorList>
            <person name="Sun Q."/>
            <person name="Zhou Y."/>
        </authorList>
    </citation>
    <scope>NUCLEOTIDE SEQUENCE</scope>
    <source>
        <strain evidence="2">CGMCC 1.15958</strain>
    </source>
</reference>
<sequence>MLKVGIITSLLALELGLYYTLGNFPSFIVQVAIIGYMFYWYYSERKADFNISDKLLIASTVVSLFSPLTVYLTNFFVSSTIKFTLIALNYILVIILFRLEGAKIDFSGKSKTFLVFVSYIFTPFAFLFAVIFPLTSLQNAILSGAYILPLTYMVLLSTFLPFPEKSKFYISISMFTVLLASGVSAYHLYVSSFPFDYPILRSLITTSRVCMLLGMLNRFDSSEKTFLT</sequence>
<feature type="transmembrane region" description="Helical" evidence="1">
    <location>
        <begin position="83"/>
        <end position="101"/>
    </location>
</feature>
<gene>
    <name evidence="2" type="ORF">GCM10011514_14930</name>
</gene>
<dbReference type="AlphaFoldDB" id="A0A917DNI1"/>
<protein>
    <submittedName>
        <fullName evidence="2">Uncharacterized protein</fullName>
    </submittedName>
</protein>
<evidence type="ECO:0000313" key="2">
    <source>
        <dbReference type="EMBL" id="GGD51715.1"/>
    </source>
</evidence>
<feature type="transmembrane region" description="Helical" evidence="1">
    <location>
        <begin position="113"/>
        <end position="134"/>
    </location>
</feature>
<feature type="transmembrane region" description="Helical" evidence="1">
    <location>
        <begin position="26"/>
        <end position="43"/>
    </location>
</feature>
<dbReference type="Proteomes" id="UP000609064">
    <property type="component" value="Unassembled WGS sequence"/>
</dbReference>
<name>A0A917DNI1_9BACT</name>